<proteinExistence type="predicted"/>
<sequence length="295" mass="34290">FKYKISDSVTQKKIFQQYGIRWTCLLELPYIDIPRFTIIDLMHNIFLDTSKRIVHRAWINEDSPKLGIKQLYEIQNLINATPLPLEVLENFNRQIYIQQIKAKAYSYLPQNFLSLLDLIAQTNIEKNGTLGNYNFMVQEALDFRAMSGGLINHIVTGSEQFSGHFIGPFHEIILPNKITDFLVQYYTNIYPNYSFHSENQKTNSKQSILVSSTSCRAIALKLGDEIYQSFFSRSDLNSNIFARWQLDDAPTSHYLAIVDWYKMDPQKQSYFHVKSHDSALSTNSDGSYHAELWED</sequence>
<feature type="non-terminal residue" evidence="1">
    <location>
        <position position="1"/>
    </location>
</feature>
<comment type="caution">
    <text evidence="1">The sequence shown here is derived from an EMBL/GenBank/DDBJ whole genome shotgun (WGS) entry which is preliminary data.</text>
</comment>
<protein>
    <submittedName>
        <fullName evidence="1">9726_t:CDS:1</fullName>
    </submittedName>
</protein>
<dbReference type="EMBL" id="CAJVQC010058565">
    <property type="protein sequence ID" value="CAG8798827.1"/>
    <property type="molecule type" value="Genomic_DNA"/>
</dbReference>
<name>A0ACA9RLV8_9GLOM</name>
<reference evidence="1" key="1">
    <citation type="submission" date="2021-06" db="EMBL/GenBank/DDBJ databases">
        <authorList>
            <person name="Kallberg Y."/>
            <person name="Tangrot J."/>
            <person name="Rosling A."/>
        </authorList>
    </citation>
    <scope>NUCLEOTIDE SEQUENCE</scope>
    <source>
        <strain evidence="1">MA461A</strain>
    </source>
</reference>
<keyword evidence="2" id="KW-1185">Reference proteome</keyword>
<evidence type="ECO:0000313" key="2">
    <source>
        <dbReference type="Proteomes" id="UP000789920"/>
    </source>
</evidence>
<dbReference type="Proteomes" id="UP000789920">
    <property type="component" value="Unassembled WGS sequence"/>
</dbReference>
<gene>
    <name evidence="1" type="ORF">RPERSI_LOCUS20593</name>
</gene>
<evidence type="ECO:0000313" key="1">
    <source>
        <dbReference type="EMBL" id="CAG8798827.1"/>
    </source>
</evidence>
<organism evidence="1 2">
    <name type="scientific">Racocetra persica</name>
    <dbReference type="NCBI Taxonomy" id="160502"/>
    <lineage>
        <taxon>Eukaryota</taxon>
        <taxon>Fungi</taxon>
        <taxon>Fungi incertae sedis</taxon>
        <taxon>Mucoromycota</taxon>
        <taxon>Glomeromycotina</taxon>
        <taxon>Glomeromycetes</taxon>
        <taxon>Diversisporales</taxon>
        <taxon>Gigasporaceae</taxon>
        <taxon>Racocetra</taxon>
    </lineage>
</organism>
<accession>A0ACA9RLV8</accession>
<feature type="non-terminal residue" evidence="1">
    <location>
        <position position="295"/>
    </location>
</feature>